<keyword evidence="3" id="KW-1185">Reference proteome</keyword>
<evidence type="ECO:0000313" key="2">
    <source>
        <dbReference type="EMBL" id="BCJ88141.1"/>
    </source>
</evidence>
<dbReference type="Proteomes" id="UP000593802">
    <property type="component" value="Chromosome"/>
</dbReference>
<sequence length="74" mass="8450">MPGDFFLPFGGKLNPENRWCKLAQLIPWAKVDPKYAKSFKKSIRGQQAVSIRMAPGALIIQERLQFSDRETVDN</sequence>
<accession>A0A7I8DJU2</accession>
<name>A0A7I8DJU2_9BACL</name>
<dbReference type="AlphaFoldDB" id="A0A7I8DJU2"/>
<dbReference type="EMBL" id="AP023366">
    <property type="protein sequence ID" value="BCJ88141.1"/>
    <property type="molecule type" value="Genomic_DNA"/>
</dbReference>
<dbReference type="InterPro" id="IPR008490">
    <property type="entry name" value="Transposase_InsH_N"/>
</dbReference>
<proteinExistence type="predicted"/>
<reference evidence="2 3" key="1">
    <citation type="submission" date="2020-08" db="EMBL/GenBank/DDBJ databases">
        <title>Complete Genome Sequence of Effusibacillus dendaii Strain skT53, Isolated from Farmland soil.</title>
        <authorList>
            <person name="Konishi T."/>
            <person name="Kawasaki H."/>
        </authorList>
    </citation>
    <scope>NUCLEOTIDE SEQUENCE [LARGE SCALE GENOMIC DNA]</scope>
    <source>
        <strain evidence="3">skT53</strain>
    </source>
</reference>
<evidence type="ECO:0000259" key="1">
    <source>
        <dbReference type="Pfam" id="PF05598"/>
    </source>
</evidence>
<evidence type="ECO:0000313" key="3">
    <source>
        <dbReference type="Proteomes" id="UP000593802"/>
    </source>
</evidence>
<feature type="domain" description="Transposase InsH N-terminal" evidence="1">
    <location>
        <begin position="12"/>
        <end position="73"/>
    </location>
</feature>
<dbReference type="Pfam" id="PF05598">
    <property type="entry name" value="DUF772"/>
    <property type="match status" value="1"/>
</dbReference>
<protein>
    <recommendedName>
        <fullName evidence="1">Transposase InsH N-terminal domain-containing protein</fullName>
    </recommendedName>
</protein>
<organism evidence="2 3">
    <name type="scientific">Effusibacillus dendaii</name>
    <dbReference type="NCBI Taxonomy" id="2743772"/>
    <lineage>
        <taxon>Bacteria</taxon>
        <taxon>Bacillati</taxon>
        <taxon>Bacillota</taxon>
        <taxon>Bacilli</taxon>
        <taxon>Bacillales</taxon>
        <taxon>Alicyclobacillaceae</taxon>
        <taxon>Effusibacillus</taxon>
    </lineage>
</organism>
<gene>
    <name evidence="2" type="ORF">skT53_31260</name>
</gene>
<dbReference type="KEGG" id="eff:skT53_31260"/>